<dbReference type="Proteomes" id="UP001501074">
    <property type="component" value="Unassembled WGS sequence"/>
</dbReference>
<evidence type="ECO:0000313" key="2">
    <source>
        <dbReference type="EMBL" id="GAA3621735.1"/>
    </source>
</evidence>
<name>A0ABP6ZWV5_9ACTN</name>
<feature type="compositionally biased region" description="Basic and acidic residues" evidence="1">
    <location>
        <begin position="54"/>
        <end position="69"/>
    </location>
</feature>
<reference evidence="3" key="1">
    <citation type="journal article" date="2019" name="Int. J. Syst. Evol. Microbiol.">
        <title>The Global Catalogue of Microorganisms (GCM) 10K type strain sequencing project: providing services to taxonomists for standard genome sequencing and annotation.</title>
        <authorList>
            <consortium name="The Broad Institute Genomics Platform"/>
            <consortium name="The Broad Institute Genome Sequencing Center for Infectious Disease"/>
            <person name="Wu L."/>
            <person name="Ma J."/>
        </authorList>
    </citation>
    <scope>NUCLEOTIDE SEQUENCE [LARGE SCALE GENOMIC DNA]</scope>
    <source>
        <strain evidence="3">JCM 16902</strain>
    </source>
</reference>
<comment type="caution">
    <text evidence="2">The sequence shown here is derived from an EMBL/GenBank/DDBJ whole genome shotgun (WGS) entry which is preliminary data.</text>
</comment>
<feature type="region of interest" description="Disordered" evidence="1">
    <location>
        <begin position="35"/>
        <end position="75"/>
    </location>
</feature>
<dbReference type="EMBL" id="BAAAZO010000008">
    <property type="protein sequence ID" value="GAA3621735.1"/>
    <property type="molecule type" value="Genomic_DNA"/>
</dbReference>
<organism evidence="2 3">
    <name type="scientific">Kineosporia mesophila</name>
    <dbReference type="NCBI Taxonomy" id="566012"/>
    <lineage>
        <taxon>Bacteria</taxon>
        <taxon>Bacillati</taxon>
        <taxon>Actinomycetota</taxon>
        <taxon>Actinomycetes</taxon>
        <taxon>Kineosporiales</taxon>
        <taxon>Kineosporiaceae</taxon>
        <taxon>Kineosporia</taxon>
    </lineage>
</organism>
<keyword evidence="3" id="KW-1185">Reference proteome</keyword>
<evidence type="ECO:0000256" key="1">
    <source>
        <dbReference type="SAM" id="MobiDB-lite"/>
    </source>
</evidence>
<accession>A0ABP6ZWV5</accession>
<gene>
    <name evidence="2" type="ORF">GCM10022223_43290</name>
</gene>
<evidence type="ECO:0000313" key="3">
    <source>
        <dbReference type="Proteomes" id="UP001501074"/>
    </source>
</evidence>
<dbReference type="RefSeq" id="WP_231487035.1">
    <property type="nucleotide sequence ID" value="NZ_BAAAZO010000008.1"/>
</dbReference>
<protein>
    <submittedName>
        <fullName evidence="2">Uncharacterized protein</fullName>
    </submittedName>
</protein>
<proteinExistence type="predicted"/>
<feature type="compositionally biased region" description="Low complexity" evidence="1">
    <location>
        <begin position="43"/>
        <end position="53"/>
    </location>
</feature>
<sequence>MSQMVDTEYRLLGAQLRAGRLPEAVRTSRRLTELVESLRNIQPPAGTRTPTTRADTKAPKTARPRKDGGRTNLTT</sequence>